<dbReference type="SUPFAM" id="SSF51556">
    <property type="entry name" value="Metallo-dependent hydrolases"/>
    <property type="match status" value="1"/>
</dbReference>
<dbReference type="Pfam" id="PF01979">
    <property type="entry name" value="Amidohydro_1"/>
    <property type="match status" value="1"/>
</dbReference>
<dbReference type="InterPro" id="IPR011059">
    <property type="entry name" value="Metal-dep_hydrolase_composite"/>
</dbReference>
<feature type="binding site" evidence="8">
    <location>
        <position position="130"/>
    </location>
    <ligand>
        <name>Zn(2+)</name>
        <dbReference type="ChEBI" id="CHEBI:29105"/>
    </ligand>
</feature>
<dbReference type="RefSeq" id="WP_015770529.1">
    <property type="nucleotide sequence ID" value="NC_013174.1"/>
</dbReference>
<dbReference type="GO" id="GO:0008448">
    <property type="term" value="F:N-acetylglucosamine-6-phosphate deacetylase activity"/>
    <property type="evidence" value="ECO:0007669"/>
    <property type="project" value="UniProtKB-EC"/>
</dbReference>
<proteinExistence type="inferred from homology"/>
<dbReference type="PANTHER" id="PTHR11113:SF14">
    <property type="entry name" value="N-ACETYLGLUCOSAMINE-6-PHOSPHATE DEACETYLASE"/>
    <property type="match status" value="1"/>
</dbReference>
<protein>
    <submittedName>
        <fullName evidence="10">N-acetylglucosamine-6-phosphate deacetylase</fullName>
        <ecNumber evidence="10">3.5.1.25</ecNumber>
    </submittedName>
</protein>
<evidence type="ECO:0000256" key="3">
    <source>
        <dbReference type="ARBA" id="ARBA00022801"/>
    </source>
</evidence>
<keyword evidence="3 5" id="KW-0378">Hydrolase</keyword>
<accession>C7QYQ3</accession>
<evidence type="ECO:0000313" key="11">
    <source>
        <dbReference type="Proteomes" id="UP000000628"/>
    </source>
</evidence>
<dbReference type="EMBL" id="CP001706">
    <property type="protein sequence ID" value="ACV07900.1"/>
    <property type="molecule type" value="Genomic_DNA"/>
</dbReference>
<dbReference type="STRING" id="471856.Jden_0226"/>
<dbReference type="KEGG" id="jde:Jden_0226"/>
<evidence type="ECO:0000256" key="4">
    <source>
        <dbReference type="ARBA" id="ARBA00023277"/>
    </source>
</evidence>
<organism evidence="10 11">
    <name type="scientific">Jonesia denitrificans (strain ATCC 14870 / DSM 20603 / BCRC 15368 / CIP 55.134 / JCM 11481 / NBRC 15587 / NCTC 10816 / Prevot 55134)</name>
    <name type="common">Listeria denitrificans</name>
    <dbReference type="NCBI Taxonomy" id="471856"/>
    <lineage>
        <taxon>Bacteria</taxon>
        <taxon>Bacillati</taxon>
        <taxon>Actinomycetota</taxon>
        <taxon>Actinomycetes</taxon>
        <taxon>Micrococcales</taxon>
        <taxon>Jonesiaceae</taxon>
        <taxon>Jonesia</taxon>
    </lineage>
</organism>
<feature type="binding site" evidence="7">
    <location>
        <begin position="309"/>
        <end position="311"/>
    </location>
    <ligand>
        <name>substrate</name>
    </ligand>
</feature>
<dbReference type="InterPro" id="IPR032466">
    <property type="entry name" value="Metal_Hydrolase"/>
</dbReference>
<comment type="cofactor">
    <cofactor evidence="8">
        <name>a divalent metal cation</name>
        <dbReference type="ChEBI" id="CHEBI:60240"/>
    </cofactor>
    <text evidence="8">Binds 1 divalent metal cation per subunit.</text>
</comment>
<comment type="similarity">
    <text evidence="1 5">Belongs to the metallo-dependent hydrolases superfamily. NagA family.</text>
</comment>
<dbReference type="GO" id="GO:0006046">
    <property type="term" value="P:N-acetylglucosamine catabolic process"/>
    <property type="evidence" value="ECO:0007669"/>
    <property type="project" value="TreeGrafter"/>
</dbReference>
<dbReference type="HOGENOM" id="CLU_032482_1_2_11"/>
<keyword evidence="4 5" id="KW-0119">Carbohydrate metabolism</keyword>
<keyword evidence="11" id="KW-1185">Reference proteome</keyword>
<dbReference type="NCBIfam" id="TIGR00221">
    <property type="entry name" value="nagA"/>
    <property type="match status" value="1"/>
</dbReference>
<dbReference type="OrthoDB" id="9776488at2"/>
<name>C7QYQ3_JONDD</name>
<evidence type="ECO:0000256" key="5">
    <source>
        <dbReference type="PIRNR" id="PIRNR038994"/>
    </source>
</evidence>
<feature type="active site" description="Proton donor/acceptor" evidence="6">
    <location>
        <position position="275"/>
    </location>
</feature>
<feature type="binding site" evidence="7">
    <location>
        <position position="228"/>
    </location>
    <ligand>
        <name>substrate</name>
    </ligand>
</feature>
<dbReference type="eggNOG" id="COG1820">
    <property type="taxonomic scope" value="Bacteria"/>
</dbReference>
<dbReference type="InterPro" id="IPR006680">
    <property type="entry name" value="Amidohydro-rel"/>
</dbReference>
<sequence length="382" mass="38726">MVRVLTASRVFTGSTILVDGWVAVEGPSIVAVGSGPVSADFSAVPVRALGDVVLAPGFVDIHCHGGGGVAFGDGEDVVGQARVALATHRRHGTTTLVGSLVTDSLDGLAGSISALAPLVVSGELAGLHLEGPWLSPAQRGAHTPSLLRVPEPAEVAGILDAHPGVVVMVTLAPELPGGLEAVRVCARRGVVAAFGHSDASCEQVSAAIEAGVSNVTHLFNAMRPIHHREPGPIVPLLADERVTVELICDGVHVHPSVVAHAMRVAGPGRVVFVTDAMAATDMSDGRWELGGLAVDVRAGVARLVEGGAIAGSTLTMDRAVQFAVHEAGVELSDALAAATSTPAAVLGRTDVGVLAPGARADMVVLDADVRVREVLSARDSVG</sequence>
<gene>
    <name evidence="10" type="ordered locus">Jden_0226</name>
</gene>
<feature type="binding site" evidence="8">
    <location>
        <position position="196"/>
    </location>
    <ligand>
        <name>Zn(2+)</name>
        <dbReference type="ChEBI" id="CHEBI:29105"/>
    </ligand>
</feature>
<evidence type="ECO:0000256" key="6">
    <source>
        <dbReference type="PIRSR" id="PIRSR038994-1"/>
    </source>
</evidence>
<dbReference type="Proteomes" id="UP000000628">
    <property type="component" value="Chromosome"/>
</dbReference>
<dbReference type="PIRSF" id="PIRSF038994">
    <property type="entry name" value="NagA"/>
    <property type="match status" value="1"/>
</dbReference>
<dbReference type="AlphaFoldDB" id="C7QYQ3"/>
<feature type="binding site" evidence="8">
    <location>
        <position position="217"/>
    </location>
    <ligand>
        <name>Zn(2+)</name>
        <dbReference type="ChEBI" id="CHEBI:29105"/>
    </ligand>
</feature>
<feature type="binding site" evidence="7">
    <location>
        <position position="141"/>
    </location>
    <ligand>
        <name>substrate</name>
    </ligand>
</feature>
<dbReference type="PANTHER" id="PTHR11113">
    <property type="entry name" value="N-ACETYLGLUCOSAMINE-6-PHOSPHATE DEACETYLASE"/>
    <property type="match status" value="1"/>
</dbReference>
<evidence type="ECO:0000256" key="1">
    <source>
        <dbReference type="ARBA" id="ARBA00010716"/>
    </source>
</evidence>
<reference evidence="10 11" key="1">
    <citation type="journal article" date="2009" name="Stand. Genomic Sci.">
        <title>Complete genome sequence of Jonesia denitrificans type strain (Prevot 55134).</title>
        <authorList>
            <person name="Pukall R."/>
            <person name="Gehrich-Schroter G."/>
            <person name="Lapidus A."/>
            <person name="Nolan M."/>
            <person name="Glavina Del Rio T."/>
            <person name="Lucas S."/>
            <person name="Chen F."/>
            <person name="Tice H."/>
            <person name="Pitluck S."/>
            <person name="Cheng J.F."/>
            <person name="Copeland A."/>
            <person name="Saunders E."/>
            <person name="Brettin T."/>
            <person name="Detter J.C."/>
            <person name="Bruce D."/>
            <person name="Goodwin L."/>
            <person name="Pati A."/>
            <person name="Ivanova N."/>
            <person name="Mavromatis K."/>
            <person name="Ovchinnikova G."/>
            <person name="Chen A."/>
            <person name="Palaniappan K."/>
            <person name="Land M."/>
            <person name="Hauser L."/>
            <person name="Chang Y.J."/>
            <person name="Jeffries C.D."/>
            <person name="Chain P."/>
            <person name="Goker M."/>
            <person name="Bristow J."/>
            <person name="Eisen J.A."/>
            <person name="Markowitz V."/>
            <person name="Hugenholtz P."/>
            <person name="Kyrpides N.C."/>
            <person name="Klenk H.P."/>
            <person name="Han C."/>
        </authorList>
    </citation>
    <scope>NUCLEOTIDE SEQUENCE [LARGE SCALE GENOMIC DNA]</scope>
    <source>
        <strain evidence="11">ATCC 14870 / DSM 20603 / BCRC 15368 / CIP 55.134 / JCM 11481 / NBRC 15587 / NCTC 10816 / Prevot 55134</strain>
    </source>
</reference>
<dbReference type="Gene3D" id="2.30.40.10">
    <property type="entry name" value="Urease, subunit C, domain 1"/>
    <property type="match status" value="1"/>
</dbReference>
<dbReference type="InterPro" id="IPR003764">
    <property type="entry name" value="GlcNAc_6-P_deAcase"/>
</dbReference>
<evidence type="ECO:0000256" key="2">
    <source>
        <dbReference type="ARBA" id="ARBA00022723"/>
    </source>
</evidence>
<evidence type="ECO:0000313" key="10">
    <source>
        <dbReference type="EMBL" id="ACV07900.1"/>
    </source>
</evidence>
<evidence type="ECO:0000256" key="8">
    <source>
        <dbReference type="PIRSR" id="PIRSR038994-3"/>
    </source>
</evidence>
<evidence type="ECO:0000256" key="7">
    <source>
        <dbReference type="PIRSR" id="PIRSR038994-2"/>
    </source>
</evidence>
<dbReference type="Gene3D" id="3.20.20.140">
    <property type="entry name" value="Metal-dependent hydrolases"/>
    <property type="match status" value="1"/>
</dbReference>
<keyword evidence="2 8" id="KW-0479">Metal-binding</keyword>
<feature type="domain" description="Amidohydrolase-related" evidence="9">
    <location>
        <begin position="54"/>
        <end position="367"/>
    </location>
</feature>
<dbReference type="CDD" id="cd00854">
    <property type="entry name" value="NagA"/>
    <property type="match status" value="1"/>
</dbReference>
<feature type="binding site" evidence="7">
    <location>
        <position position="252"/>
    </location>
    <ligand>
        <name>substrate</name>
    </ligand>
</feature>
<dbReference type="SUPFAM" id="SSF51338">
    <property type="entry name" value="Composite domain of metallo-dependent hydrolases"/>
    <property type="match status" value="1"/>
</dbReference>
<evidence type="ECO:0000259" key="9">
    <source>
        <dbReference type="Pfam" id="PF01979"/>
    </source>
</evidence>
<dbReference type="GO" id="GO:0046872">
    <property type="term" value="F:metal ion binding"/>
    <property type="evidence" value="ECO:0007669"/>
    <property type="project" value="UniProtKB-KW"/>
</dbReference>
<feature type="binding site" evidence="7">
    <location>
        <begin position="220"/>
        <end position="221"/>
    </location>
    <ligand>
        <name>substrate</name>
    </ligand>
</feature>
<dbReference type="EC" id="3.5.1.25" evidence="10"/>